<gene>
    <name evidence="3" type="ORF">MUN80_02345</name>
</gene>
<dbReference type="Proteomes" id="UP000831785">
    <property type="component" value="Chromosome"/>
</dbReference>
<feature type="signal peptide" evidence="1">
    <location>
        <begin position="1"/>
        <end position="21"/>
    </location>
</feature>
<feature type="chain" id="PRO_5046839810" evidence="1">
    <location>
        <begin position="22"/>
        <end position="452"/>
    </location>
</feature>
<dbReference type="InterPro" id="IPR036278">
    <property type="entry name" value="Sialidase_sf"/>
</dbReference>
<proteinExistence type="predicted"/>
<dbReference type="SUPFAM" id="SSF50939">
    <property type="entry name" value="Sialidases"/>
    <property type="match status" value="1"/>
</dbReference>
<sequence>MKKILLCLFTMTSVGLQSTLAQSPWVLPPGPLEYTPTYTTQRWLQRLVSPGPNALWGQVQQALQTGPGNRTYQTWIFNTADNGQSWQKADFAPTDLAAIDGQNAWLLNEGKLLRTTSGVTGFTQLPAVLPTAFKSIHFFNATTGIALPTTPKDATVWPIYRTTDGGLSWALVANLPGRSGPPTQFDVKSYIKKKLDNHFWLTAGSTMLHTMDEGLTWTVASTPGQAYFSDPLNGLSYYSTESGTATVHHLSRTTDGGASWSEIAYTGPTNMFSIPGLYTMTAVPGSPGTYLYYDYRFLSASNLATGRLIISRDGGSSWQLLGSSFTSGAIQGLLPLSPTELWAGMNGETGLSSEPVVMRYGGTILASNTASTLPAPLAAYPNPTSAQVQLTGTFSGTEQARVYDATGRLCQQQPVSGSQSTLDLSRQPAGLYQIKVTATNGAVRHLRVSKVQ</sequence>
<dbReference type="NCBIfam" id="TIGR04183">
    <property type="entry name" value="Por_Secre_tail"/>
    <property type="match status" value="1"/>
</dbReference>
<protein>
    <submittedName>
        <fullName evidence="3">T9SS type A sorting domain-containing protein</fullName>
    </submittedName>
</protein>
<keyword evidence="1" id="KW-0732">Signal</keyword>
<keyword evidence="4" id="KW-1185">Reference proteome</keyword>
<evidence type="ECO:0000313" key="4">
    <source>
        <dbReference type="Proteomes" id="UP000831785"/>
    </source>
</evidence>
<name>A0ABY4FC00_9BACT</name>
<dbReference type="InterPro" id="IPR026444">
    <property type="entry name" value="Secre_tail"/>
</dbReference>
<dbReference type="Gene3D" id="2.130.10.10">
    <property type="entry name" value="YVTN repeat-like/Quinoprotein amine dehydrogenase"/>
    <property type="match status" value="2"/>
</dbReference>
<evidence type="ECO:0000313" key="3">
    <source>
        <dbReference type="EMBL" id="UOQ53607.1"/>
    </source>
</evidence>
<dbReference type="EMBL" id="CP095049">
    <property type="protein sequence ID" value="UOQ53607.1"/>
    <property type="molecule type" value="Genomic_DNA"/>
</dbReference>
<dbReference type="Pfam" id="PF18962">
    <property type="entry name" value="Por_Secre_tail"/>
    <property type="match status" value="1"/>
</dbReference>
<organism evidence="3 4">
    <name type="scientific">Hymenobacter cellulosivorans</name>
    <dbReference type="NCBI Taxonomy" id="2932249"/>
    <lineage>
        <taxon>Bacteria</taxon>
        <taxon>Pseudomonadati</taxon>
        <taxon>Bacteroidota</taxon>
        <taxon>Cytophagia</taxon>
        <taxon>Cytophagales</taxon>
        <taxon>Hymenobacteraceae</taxon>
        <taxon>Hymenobacter</taxon>
    </lineage>
</organism>
<feature type="domain" description="Secretion system C-terminal sorting" evidence="2">
    <location>
        <begin position="380"/>
        <end position="443"/>
    </location>
</feature>
<accession>A0ABY4FC00</accession>
<evidence type="ECO:0000256" key="1">
    <source>
        <dbReference type="SAM" id="SignalP"/>
    </source>
</evidence>
<dbReference type="RefSeq" id="WP_244719106.1">
    <property type="nucleotide sequence ID" value="NZ_CP095049.1"/>
</dbReference>
<reference evidence="3 4" key="1">
    <citation type="submission" date="2022-04" db="EMBL/GenBank/DDBJ databases">
        <title>Hymenobacter sp. isolated from the air.</title>
        <authorList>
            <person name="Won M."/>
            <person name="Lee C.-M."/>
            <person name="Woen H.-Y."/>
            <person name="Kwon S.-W."/>
        </authorList>
    </citation>
    <scope>NUCLEOTIDE SEQUENCE [LARGE SCALE GENOMIC DNA]</scope>
    <source>
        <strain evidence="4">5116 S-27</strain>
    </source>
</reference>
<evidence type="ECO:0000259" key="2">
    <source>
        <dbReference type="Pfam" id="PF18962"/>
    </source>
</evidence>
<dbReference type="InterPro" id="IPR015943">
    <property type="entry name" value="WD40/YVTN_repeat-like_dom_sf"/>
</dbReference>